<dbReference type="SUPFAM" id="SSF48371">
    <property type="entry name" value="ARM repeat"/>
    <property type="match status" value="1"/>
</dbReference>
<keyword evidence="1" id="KW-1133">Transmembrane helix</keyword>
<dbReference type="EMBL" id="CP120682">
    <property type="protein sequence ID" value="WKN38427.1"/>
    <property type="molecule type" value="Genomic_DNA"/>
</dbReference>
<dbReference type="InterPro" id="IPR016024">
    <property type="entry name" value="ARM-type_fold"/>
</dbReference>
<sequence>MKEQHIVLIMDYLDGHWDAEKDARLQHLIASGEIDPAELSEWKQANHRSSELPTPVPSAQLRENFYTMLSQWDATPQQSWWQRMAQSLNTSIRLSQLVAGAMILTVGILLGFWLSPAQRYETQITHLSTEVQQMREAMVLTLLEQPSAMQRLKAVSISTDLPSTDAKIHHALLRTLNEDPQVNVRLAALEALIPYAQDSLVRQGLVQSIAHQDDPLLQIALAQTMVDLQEKQAVKGLEKLLERENLNQDAKQSIEKSLQVLI</sequence>
<reference evidence="2" key="2">
    <citation type="journal article" date="2024" name="Antonie Van Leeuwenhoek">
        <title>Roseihalotalea indica gen. nov., sp. nov., a halophilic Bacteroidetes from mesopelagic Southwest Indian Ocean with higher carbohydrate metabolic potential.</title>
        <authorList>
            <person name="Chen B."/>
            <person name="Zhang M."/>
            <person name="Lin D."/>
            <person name="Ye J."/>
            <person name="Tang K."/>
        </authorList>
    </citation>
    <scope>NUCLEOTIDE SEQUENCE</scope>
    <source>
        <strain evidence="2">TK19036</strain>
    </source>
</reference>
<evidence type="ECO:0000313" key="2">
    <source>
        <dbReference type="EMBL" id="WKN38427.1"/>
    </source>
</evidence>
<accession>A0AA49JJ47</accession>
<protein>
    <submittedName>
        <fullName evidence="2">HEAT repeat domain-containing protein</fullName>
    </submittedName>
</protein>
<proteinExistence type="predicted"/>
<evidence type="ECO:0000256" key="1">
    <source>
        <dbReference type="SAM" id="Phobius"/>
    </source>
</evidence>
<feature type="transmembrane region" description="Helical" evidence="1">
    <location>
        <begin position="94"/>
        <end position="114"/>
    </location>
</feature>
<dbReference type="AlphaFoldDB" id="A0AA49JJ47"/>
<organism evidence="2">
    <name type="scientific">Roseihalotalea indica</name>
    <dbReference type="NCBI Taxonomy" id="2867963"/>
    <lineage>
        <taxon>Bacteria</taxon>
        <taxon>Pseudomonadati</taxon>
        <taxon>Bacteroidota</taxon>
        <taxon>Cytophagia</taxon>
        <taxon>Cytophagales</taxon>
        <taxon>Catalimonadaceae</taxon>
        <taxon>Roseihalotalea</taxon>
    </lineage>
</organism>
<keyword evidence="1" id="KW-0812">Transmembrane</keyword>
<dbReference type="Gene3D" id="1.25.10.10">
    <property type="entry name" value="Leucine-rich Repeat Variant"/>
    <property type="match status" value="1"/>
</dbReference>
<name>A0AA49JJ47_9BACT</name>
<keyword evidence="1" id="KW-0472">Membrane</keyword>
<dbReference type="InterPro" id="IPR011989">
    <property type="entry name" value="ARM-like"/>
</dbReference>
<gene>
    <name evidence="2" type="ORF">K4G66_06895</name>
</gene>
<reference evidence="2" key="1">
    <citation type="journal article" date="2023" name="Comput. Struct. Biotechnol. J.">
        <title>Discovery of a novel marine Bacteroidetes with a rich repertoire of carbohydrate-active enzymes.</title>
        <authorList>
            <person name="Chen B."/>
            <person name="Liu G."/>
            <person name="Chen Q."/>
            <person name="Wang H."/>
            <person name="Liu L."/>
            <person name="Tang K."/>
        </authorList>
    </citation>
    <scope>NUCLEOTIDE SEQUENCE</scope>
    <source>
        <strain evidence="2">TK19036</strain>
    </source>
</reference>